<dbReference type="EMBL" id="SLVX01000004">
    <property type="protein sequence ID" value="TCN46641.1"/>
    <property type="molecule type" value="Genomic_DNA"/>
</dbReference>
<comment type="caution">
    <text evidence="4">The sequence shown here is derived from an EMBL/GenBank/DDBJ whole genome shotgun (WGS) entry which is preliminary data.</text>
</comment>
<dbReference type="PANTHER" id="PTHR47271">
    <property type="entry name" value="ARGININE DEIMINASE"/>
    <property type="match status" value="1"/>
</dbReference>
<name>A0A4R2CZ53_SHIGR</name>
<sequence>MSAYGSQEMSAPLMRVLMRRPGASLKDADAAKWHYGPTFDGARAVHQYKAFAELVEKSGTEIIWLEDEGDGLADAMFTHDPSLMSDHGAILLRMGKPLRVAETALHEKAYAERQIPILGRIEGEGTVEGGDCIWLDAKTLVIGRGVRTNQDGIDQITKILSPYGVTVLAYDLPLWQGEEACLHLMSVMSPLADDLALVFAPLLPAAFYQLLKKRGIRLIEAPADEFHASNGLSLNVLPTRPYEVIMVEGFPATRAAMEAAGCTVETFEADALCIACEGGPTCLTRPVLRRAA</sequence>
<comment type="catalytic activity">
    <reaction evidence="3">
        <text>L-arginine + H2O = L-citrulline + NH4(+)</text>
        <dbReference type="Rhea" id="RHEA:19597"/>
        <dbReference type="ChEBI" id="CHEBI:15377"/>
        <dbReference type="ChEBI" id="CHEBI:28938"/>
        <dbReference type="ChEBI" id="CHEBI:32682"/>
        <dbReference type="ChEBI" id="CHEBI:57743"/>
        <dbReference type="EC" id="3.5.3.6"/>
    </reaction>
</comment>
<keyword evidence="4" id="KW-0378">Hydrolase</keyword>
<evidence type="ECO:0000256" key="3">
    <source>
        <dbReference type="ARBA" id="ARBA00049429"/>
    </source>
</evidence>
<accession>A0A4R2CZ53</accession>
<proteinExistence type="predicted"/>
<evidence type="ECO:0000256" key="2">
    <source>
        <dbReference type="ARBA" id="ARBA00012171"/>
    </source>
</evidence>
<dbReference type="PANTHER" id="PTHR47271:SF2">
    <property type="entry name" value="ARGININE DEIMINASE"/>
    <property type="match status" value="1"/>
</dbReference>
<evidence type="ECO:0000313" key="5">
    <source>
        <dbReference type="Proteomes" id="UP000295351"/>
    </source>
</evidence>
<dbReference type="GO" id="GO:0016990">
    <property type="term" value="F:arginine deiminase activity"/>
    <property type="evidence" value="ECO:0007669"/>
    <property type="project" value="UniProtKB-EC"/>
</dbReference>
<organism evidence="4 5">
    <name type="scientific">Shinella granuli</name>
    <dbReference type="NCBI Taxonomy" id="323621"/>
    <lineage>
        <taxon>Bacteria</taxon>
        <taxon>Pseudomonadati</taxon>
        <taxon>Pseudomonadota</taxon>
        <taxon>Alphaproteobacteria</taxon>
        <taxon>Hyphomicrobiales</taxon>
        <taxon>Rhizobiaceae</taxon>
        <taxon>Shinella</taxon>
    </lineage>
</organism>
<dbReference type="SUPFAM" id="SSF55909">
    <property type="entry name" value="Pentein"/>
    <property type="match status" value="1"/>
</dbReference>
<dbReference type="EC" id="3.5.3.6" evidence="2"/>
<reference evidence="4 5" key="1">
    <citation type="submission" date="2019-03" db="EMBL/GenBank/DDBJ databases">
        <title>Genomic Encyclopedia of Type Strains, Phase IV (KMG-IV): sequencing the most valuable type-strain genomes for metagenomic binning, comparative biology and taxonomic classification.</title>
        <authorList>
            <person name="Goeker M."/>
        </authorList>
    </citation>
    <scope>NUCLEOTIDE SEQUENCE [LARGE SCALE GENOMIC DNA]</scope>
    <source>
        <strain evidence="4 5">DSM 18401</strain>
    </source>
</reference>
<dbReference type="GO" id="GO:0019546">
    <property type="term" value="P:L-arginine deiminase pathway"/>
    <property type="evidence" value="ECO:0007669"/>
    <property type="project" value="TreeGrafter"/>
</dbReference>
<protein>
    <recommendedName>
        <fullName evidence="2">arginine deiminase</fullName>
        <ecNumber evidence="2">3.5.3.6</ecNumber>
    </recommendedName>
</protein>
<evidence type="ECO:0000256" key="1">
    <source>
        <dbReference type="ARBA" id="ARBA00005213"/>
    </source>
</evidence>
<dbReference type="Gene3D" id="3.75.10.10">
    <property type="entry name" value="L-arginine/glycine Amidinotransferase, Chain A"/>
    <property type="match status" value="1"/>
</dbReference>
<dbReference type="Proteomes" id="UP000295351">
    <property type="component" value="Unassembled WGS sequence"/>
</dbReference>
<evidence type="ECO:0000313" key="4">
    <source>
        <dbReference type="EMBL" id="TCN46641.1"/>
    </source>
</evidence>
<comment type="pathway">
    <text evidence="1">Amino-acid degradation; L-arginine degradation via ADI pathway; carbamoyl phosphate from L-arginine: step 1/2.</text>
</comment>
<keyword evidence="5" id="KW-1185">Reference proteome</keyword>
<gene>
    <name evidence="4" type="ORF">EV665_104319</name>
</gene>
<dbReference type="AlphaFoldDB" id="A0A4R2CZ53"/>
<dbReference type="RefSeq" id="WP_133033959.1">
    <property type="nucleotide sequence ID" value="NZ_BAABEI010000012.1"/>
</dbReference>
<dbReference type="Pfam" id="PF02274">
    <property type="entry name" value="ADI"/>
    <property type="match status" value="1"/>
</dbReference>